<proteinExistence type="predicted"/>
<sequence length="196" mass="22127">MVHFILLSLVIATQPKVGFGIGQTLGSHLLTPSLFTMRVPLGESFVIAPELNFAYSSSDAEIDSVTGSNYTVGIEGNLHYAILKRNKTSLYGIGGIGFKISKDTRNWYEHWYPDSLVEIEEVTSSHSYGINLGLGMEQFLRDNLSIYISSLSNITRTSEEKERKRDGEEETIRKNTDLSLDFQNLKCCIYLIWYIL</sequence>
<dbReference type="Proteomes" id="UP000215215">
    <property type="component" value="Unassembled WGS sequence"/>
</dbReference>
<dbReference type="AlphaFoldDB" id="A0A235C0K1"/>
<evidence type="ECO:0008006" key="3">
    <source>
        <dbReference type="Google" id="ProtNLM"/>
    </source>
</evidence>
<dbReference type="InterPro" id="IPR011250">
    <property type="entry name" value="OMP/PagP_B-barrel"/>
</dbReference>
<dbReference type="EMBL" id="NOZQ01000023">
    <property type="protein sequence ID" value="OYD17335.1"/>
    <property type="molecule type" value="Genomic_DNA"/>
</dbReference>
<evidence type="ECO:0000313" key="1">
    <source>
        <dbReference type="EMBL" id="OYD17335.1"/>
    </source>
</evidence>
<organism evidence="1 2">
    <name type="scientific">candidate division WOR-3 bacterium JGI_Cruoil_03_44_89</name>
    <dbReference type="NCBI Taxonomy" id="1973748"/>
    <lineage>
        <taxon>Bacteria</taxon>
        <taxon>Bacteria division WOR-3</taxon>
    </lineage>
</organism>
<dbReference type="SUPFAM" id="SSF56925">
    <property type="entry name" value="OMPA-like"/>
    <property type="match status" value="1"/>
</dbReference>
<comment type="caution">
    <text evidence="1">The sequence shown here is derived from an EMBL/GenBank/DDBJ whole genome shotgun (WGS) entry which is preliminary data.</text>
</comment>
<evidence type="ECO:0000313" key="2">
    <source>
        <dbReference type="Proteomes" id="UP000215215"/>
    </source>
</evidence>
<protein>
    <recommendedName>
        <fullName evidence="3">Outer membrane protein beta-barrel domain-containing protein</fullName>
    </recommendedName>
</protein>
<reference evidence="1 2" key="1">
    <citation type="submission" date="2017-07" db="EMBL/GenBank/DDBJ databases">
        <title>Recovery of genomes from metagenomes via a dereplication, aggregation, and scoring strategy.</title>
        <authorList>
            <person name="Sieber C.M."/>
            <person name="Probst A.J."/>
            <person name="Sharrar A."/>
            <person name="Thomas B.C."/>
            <person name="Hess M."/>
            <person name="Tringe S.G."/>
            <person name="Banfield J.F."/>
        </authorList>
    </citation>
    <scope>NUCLEOTIDE SEQUENCE [LARGE SCALE GENOMIC DNA]</scope>
    <source>
        <strain evidence="1">JGI_Cruoil_03_44_89</strain>
    </source>
</reference>
<accession>A0A235C0K1</accession>
<name>A0A235C0K1_UNCW3</name>
<gene>
    <name evidence="1" type="ORF">CH333_01110</name>
</gene>